<dbReference type="GO" id="GO:0055085">
    <property type="term" value="P:transmembrane transport"/>
    <property type="evidence" value="ECO:0007669"/>
    <property type="project" value="InterPro"/>
</dbReference>
<dbReference type="PANTHER" id="PTHR43005">
    <property type="entry name" value="BLR7065 PROTEIN"/>
    <property type="match status" value="1"/>
</dbReference>
<feature type="transmembrane region" description="Helical" evidence="7">
    <location>
        <begin position="82"/>
        <end position="104"/>
    </location>
</feature>
<dbReference type="PANTHER" id="PTHR43005:SF1">
    <property type="entry name" value="SPERMIDINE_PUTRESCINE TRANSPORT SYSTEM PERMEASE PROTEIN"/>
    <property type="match status" value="1"/>
</dbReference>
<comment type="similarity">
    <text evidence="7">Belongs to the binding-protein-dependent transport system permease family.</text>
</comment>
<evidence type="ECO:0000256" key="1">
    <source>
        <dbReference type="ARBA" id="ARBA00004651"/>
    </source>
</evidence>
<dbReference type="Pfam" id="PF00528">
    <property type="entry name" value="BPD_transp_1"/>
    <property type="match status" value="1"/>
</dbReference>
<dbReference type="SUPFAM" id="SSF161098">
    <property type="entry name" value="MetI-like"/>
    <property type="match status" value="1"/>
</dbReference>
<feature type="transmembrane region" description="Helical" evidence="7">
    <location>
        <begin position="20"/>
        <end position="42"/>
    </location>
</feature>
<evidence type="ECO:0000259" key="8">
    <source>
        <dbReference type="PROSITE" id="PS50928"/>
    </source>
</evidence>
<keyword evidence="6 7" id="KW-0472">Membrane</keyword>
<evidence type="ECO:0000256" key="4">
    <source>
        <dbReference type="ARBA" id="ARBA00022692"/>
    </source>
</evidence>
<feature type="domain" description="ABC transmembrane type-1" evidence="8">
    <location>
        <begin position="78"/>
        <end position="291"/>
    </location>
</feature>
<dbReference type="AlphaFoldDB" id="A0A523UP21"/>
<feature type="transmembrane region" description="Helical" evidence="7">
    <location>
        <begin position="269"/>
        <end position="292"/>
    </location>
</feature>
<gene>
    <name evidence="9" type="ORF">E3J59_05215</name>
</gene>
<reference evidence="9 10" key="1">
    <citation type="submission" date="2019-03" db="EMBL/GenBank/DDBJ databases">
        <title>Metabolic potential of uncultured bacteria and archaea associated with petroleum seepage in deep-sea sediments.</title>
        <authorList>
            <person name="Dong X."/>
            <person name="Hubert C."/>
        </authorList>
    </citation>
    <scope>NUCLEOTIDE SEQUENCE [LARGE SCALE GENOMIC DNA]</scope>
    <source>
        <strain evidence="9">E29_bin78</strain>
    </source>
</reference>
<evidence type="ECO:0000256" key="2">
    <source>
        <dbReference type="ARBA" id="ARBA00022448"/>
    </source>
</evidence>
<proteinExistence type="inferred from homology"/>
<feature type="transmembrane region" description="Helical" evidence="7">
    <location>
        <begin position="116"/>
        <end position="137"/>
    </location>
</feature>
<dbReference type="InterPro" id="IPR035906">
    <property type="entry name" value="MetI-like_sf"/>
</dbReference>
<evidence type="ECO:0000256" key="3">
    <source>
        <dbReference type="ARBA" id="ARBA00022475"/>
    </source>
</evidence>
<organism evidence="9 10">
    <name type="scientific">Aerophobetes bacterium</name>
    <dbReference type="NCBI Taxonomy" id="2030807"/>
    <lineage>
        <taxon>Bacteria</taxon>
        <taxon>Candidatus Aerophobota</taxon>
    </lineage>
</organism>
<dbReference type="Proteomes" id="UP000320679">
    <property type="component" value="Unassembled WGS sequence"/>
</dbReference>
<comment type="subcellular location">
    <subcellularLocation>
        <location evidence="1 7">Cell membrane</location>
        <topology evidence="1 7">Multi-pass membrane protein</topology>
    </subcellularLocation>
</comment>
<dbReference type="GO" id="GO:0005886">
    <property type="term" value="C:plasma membrane"/>
    <property type="evidence" value="ECO:0007669"/>
    <property type="project" value="UniProtKB-SubCell"/>
</dbReference>
<feature type="transmembrane region" description="Helical" evidence="7">
    <location>
        <begin position="172"/>
        <end position="191"/>
    </location>
</feature>
<feature type="transmembrane region" description="Helical" evidence="7">
    <location>
        <begin position="211"/>
        <end position="229"/>
    </location>
</feature>
<dbReference type="InterPro" id="IPR000515">
    <property type="entry name" value="MetI-like"/>
</dbReference>
<evidence type="ECO:0000313" key="9">
    <source>
        <dbReference type="EMBL" id="TET44303.1"/>
    </source>
</evidence>
<sequence>MTIPFMRIPSKLLYKNTAYFLILPAIATLLFVIISPMIYSIFVSLHTWYLAKPKVRPFIGLKNYYFFIFEDPIFRVALRNTVSLLGVCIPVEFGLGLLLASLLNRKNLKAQRFFRSCLILPLAVTPIVVGVLWKFILHPRYGILNYFLSLLGLPSIQWIADPRFALVSVMMVDIWAWTPFMVLVLYAGLVSLPQAPLEAAKIDGASGWQEFIHIAIPLLTPIITVAILIRVMDIIKMFDIVYVLTRGGPGDATELLSLYNFRIGLNYFYIGRAAALSWLIAIMVIVIAQVFLKITKTA</sequence>
<evidence type="ECO:0000313" key="10">
    <source>
        <dbReference type="Proteomes" id="UP000320679"/>
    </source>
</evidence>
<keyword evidence="2 7" id="KW-0813">Transport</keyword>
<keyword evidence="3" id="KW-1003">Cell membrane</keyword>
<evidence type="ECO:0000256" key="6">
    <source>
        <dbReference type="ARBA" id="ARBA00023136"/>
    </source>
</evidence>
<dbReference type="CDD" id="cd06261">
    <property type="entry name" value="TM_PBP2"/>
    <property type="match status" value="1"/>
</dbReference>
<protein>
    <submittedName>
        <fullName evidence="9">Sugar ABC transporter permease</fullName>
    </submittedName>
</protein>
<comment type="caution">
    <text evidence="9">The sequence shown here is derived from an EMBL/GenBank/DDBJ whole genome shotgun (WGS) entry which is preliminary data.</text>
</comment>
<evidence type="ECO:0000256" key="5">
    <source>
        <dbReference type="ARBA" id="ARBA00022989"/>
    </source>
</evidence>
<accession>A0A523UP21</accession>
<evidence type="ECO:0000256" key="7">
    <source>
        <dbReference type="RuleBase" id="RU363032"/>
    </source>
</evidence>
<name>A0A523UP21_UNCAE</name>
<feature type="transmembrane region" description="Helical" evidence="7">
    <location>
        <begin position="143"/>
        <end position="160"/>
    </location>
</feature>
<keyword evidence="4 7" id="KW-0812">Transmembrane</keyword>
<keyword evidence="5 7" id="KW-1133">Transmembrane helix</keyword>
<dbReference type="Gene3D" id="1.10.3720.10">
    <property type="entry name" value="MetI-like"/>
    <property type="match status" value="1"/>
</dbReference>
<dbReference type="EMBL" id="SOJK01000224">
    <property type="protein sequence ID" value="TET44303.1"/>
    <property type="molecule type" value="Genomic_DNA"/>
</dbReference>
<dbReference type="PROSITE" id="PS50928">
    <property type="entry name" value="ABC_TM1"/>
    <property type="match status" value="1"/>
</dbReference>